<keyword evidence="1" id="KW-0472">Membrane</keyword>
<accession>E9S7X8</accession>
<evidence type="ECO:0000313" key="2">
    <source>
        <dbReference type="EMBL" id="EGC04636.1"/>
    </source>
</evidence>
<dbReference type="EMBL" id="ADKM02000018">
    <property type="protein sequence ID" value="EGC04636.1"/>
    <property type="molecule type" value="Genomic_DNA"/>
</dbReference>
<keyword evidence="1" id="KW-0812">Transmembrane</keyword>
<organism evidence="2 3">
    <name type="scientific">Ruminococcus albus 8</name>
    <dbReference type="NCBI Taxonomy" id="246199"/>
    <lineage>
        <taxon>Bacteria</taxon>
        <taxon>Bacillati</taxon>
        <taxon>Bacillota</taxon>
        <taxon>Clostridia</taxon>
        <taxon>Eubacteriales</taxon>
        <taxon>Oscillospiraceae</taxon>
        <taxon>Ruminococcus</taxon>
    </lineage>
</organism>
<feature type="transmembrane region" description="Helical" evidence="1">
    <location>
        <begin position="202"/>
        <end position="219"/>
    </location>
</feature>
<comment type="caution">
    <text evidence="2">The sequence shown here is derived from an EMBL/GenBank/DDBJ whole genome shotgun (WGS) entry which is preliminary data.</text>
</comment>
<dbReference type="Proteomes" id="UP000004259">
    <property type="component" value="Unassembled WGS sequence"/>
</dbReference>
<feature type="transmembrane region" description="Helical" evidence="1">
    <location>
        <begin position="142"/>
        <end position="163"/>
    </location>
</feature>
<feature type="transmembrane region" description="Helical" evidence="1">
    <location>
        <begin position="94"/>
        <end position="114"/>
    </location>
</feature>
<evidence type="ECO:0000256" key="1">
    <source>
        <dbReference type="SAM" id="Phobius"/>
    </source>
</evidence>
<keyword evidence="1" id="KW-1133">Transmembrane helix</keyword>
<dbReference type="AlphaFoldDB" id="E9S7X8"/>
<reference evidence="2 3" key="1">
    <citation type="submission" date="2011-02" db="EMBL/GenBank/DDBJ databases">
        <authorList>
            <person name="Nelson K.E."/>
            <person name="Sutton G."/>
            <person name="Torralba M."/>
            <person name="Durkin S."/>
            <person name="Harkins D."/>
            <person name="Montgomery R."/>
            <person name="Ziemer C."/>
            <person name="Klaassens E."/>
            <person name="Ocuiv P."/>
            <person name="Morrison M."/>
        </authorList>
    </citation>
    <scope>NUCLEOTIDE SEQUENCE [LARGE SCALE GENOMIC DNA]</scope>
    <source>
        <strain evidence="2 3">8</strain>
    </source>
</reference>
<evidence type="ECO:0000313" key="3">
    <source>
        <dbReference type="Proteomes" id="UP000004259"/>
    </source>
</evidence>
<name>E9S7X8_RUMAL</name>
<protein>
    <submittedName>
        <fullName evidence="2">Putative membrane protein</fullName>
    </submittedName>
</protein>
<feature type="transmembrane region" description="Helical" evidence="1">
    <location>
        <begin position="175"/>
        <end position="196"/>
    </location>
</feature>
<sequence length="240" mass="26834">MKQLNQGLTAERKKQLDHDIIAIGIITCIVLTLILAVFGKQFNGFIYDRTSPVLPRVALAAVCGQFALAGLGITAVCIYRKEKFTNFGLTKKNLVPALLLSLACCVPDFIYNLVMGNVHPWCPFIDVFTTKELLSSSLPVKALGFELTAIAWGFFEGFNYVVIRDKLSERYHSDHRFWDTGAFVCAVMCILIHGVIGVTPDAFMNMLVTMFLIYGMLIVRKETGNAWGCVLIFFVYWNAL</sequence>
<gene>
    <name evidence="2" type="ORF">CUS_7353</name>
</gene>
<feature type="transmembrane region" description="Helical" evidence="1">
    <location>
        <begin position="20"/>
        <end position="38"/>
    </location>
</feature>
<dbReference type="RefSeq" id="WP_002847088.1">
    <property type="nucleotide sequence ID" value="NZ_ADKM02000018.1"/>
</dbReference>
<keyword evidence="3" id="KW-1185">Reference proteome</keyword>
<dbReference type="eggNOG" id="ENOG502Z9ZS">
    <property type="taxonomic scope" value="Bacteria"/>
</dbReference>
<feature type="transmembrane region" description="Helical" evidence="1">
    <location>
        <begin position="58"/>
        <end position="79"/>
    </location>
</feature>
<dbReference type="OrthoDB" id="48176at2"/>
<proteinExistence type="predicted"/>